<name>A0ABR1IX57_9AGAR</name>
<gene>
    <name evidence="2" type="ORF">VKT23_015685</name>
</gene>
<reference evidence="2 3" key="1">
    <citation type="submission" date="2024-01" db="EMBL/GenBank/DDBJ databases">
        <title>A draft genome for the cacao thread blight pathogen Marasmiellus scandens.</title>
        <authorList>
            <person name="Baruah I.K."/>
            <person name="Leung J."/>
            <person name="Bukari Y."/>
            <person name="Amoako-Attah I."/>
            <person name="Meinhardt L.W."/>
            <person name="Bailey B.A."/>
            <person name="Cohen S.P."/>
        </authorList>
    </citation>
    <scope>NUCLEOTIDE SEQUENCE [LARGE SCALE GENOMIC DNA]</scope>
    <source>
        <strain evidence="2 3">GH-19</strain>
    </source>
</reference>
<comment type="caution">
    <text evidence="2">The sequence shown here is derived from an EMBL/GenBank/DDBJ whole genome shotgun (WGS) entry which is preliminary data.</text>
</comment>
<feature type="compositionally biased region" description="Basic and acidic residues" evidence="1">
    <location>
        <begin position="25"/>
        <end position="38"/>
    </location>
</feature>
<keyword evidence="3" id="KW-1185">Reference proteome</keyword>
<organism evidence="2 3">
    <name type="scientific">Marasmiellus scandens</name>
    <dbReference type="NCBI Taxonomy" id="2682957"/>
    <lineage>
        <taxon>Eukaryota</taxon>
        <taxon>Fungi</taxon>
        <taxon>Dikarya</taxon>
        <taxon>Basidiomycota</taxon>
        <taxon>Agaricomycotina</taxon>
        <taxon>Agaricomycetes</taxon>
        <taxon>Agaricomycetidae</taxon>
        <taxon>Agaricales</taxon>
        <taxon>Marasmiineae</taxon>
        <taxon>Omphalotaceae</taxon>
        <taxon>Marasmiellus</taxon>
    </lineage>
</organism>
<protein>
    <submittedName>
        <fullName evidence="2">Uncharacterized protein</fullName>
    </submittedName>
</protein>
<sequence length="286" mass="32200">MSTSRPASKDTYIQQEIRTKPATQRQDDARPTAPDEHTGATVQTTNISSPRLPLGLRAALWMSKDVQNRVQQTTRCEENLGKLVTSVNNVVSFAHKETCKAFRGRTEVGKEFDGHFEELLRLLEAVETLIRVHQARGRISAFFWDGKDMRRAEGFRASLKAWRVEFISDLVRLKVEEMSEDLERNSKAGERTTDTAQTPNVQRPRHPAKGSDMANAFDSTDISDSTFNMTKGNSDHYAVTDNSSVVNVAEKVVYVYNYYARRVSLTLVRMSLFLTSTSIGKDGTTI</sequence>
<dbReference type="EMBL" id="JBANRG010000054">
    <property type="protein sequence ID" value="KAK7443513.1"/>
    <property type="molecule type" value="Genomic_DNA"/>
</dbReference>
<evidence type="ECO:0000256" key="1">
    <source>
        <dbReference type="SAM" id="MobiDB-lite"/>
    </source>
</evidence>
<feature type="region of interest" description="Disordered" evidence="1">
    <location>
        <begin position="182"/>
        <end position="214"/>
    </location>
</feature>
<accession>A0ABR1IX57</accession>
<proteinExistence type="predicted"/>
<feature type="compositionally biased region" description="Basic and acidic residues" evidence="1">
    <location>
        <begin position="182"/>
        <end position="193"/>
    </location>
</feature>
<dbReference type="Proteomes" id="UP001498398">
    <property type="component" value="Unassembled WGS sequence"/>
</dbReference>
<feature type="compositionally biased region" description="Polar residues" evidence="1">
    <location>
        <begin position="1"/>
        <end position="24"/>
    </location>
</feature>
<evidence type="ECO:0000313" key="2">
    <source>
        <dbReference type="EMBL" id="KAK7443513.1"/>
    </source>
</evidence>
<evidence type="ECO:0000313" key="3">
    <source>
        <dbReference type="Proteomes" id="UP001498398"/>
    </source>
</evidence>
<feature type="region of interest" description="Disordered" evidence="1">
    <location>
        <begin position="1"/>
        <end position="48"/>
    </location>
</feature>